<dbReference type="SUPFAM" id="SSF51569">
    <property type="entry name" value="Aldolase"/>
    <property type="match status" value="1"/>
</dbReference>
<name>A0A840I581_9PROT</name>
<evidence type="ECO:0000256" key="7">
    <source>
        <dbReference type="ARBA" id="ARBA00022915"/>
    </source>
</evidence>
<dbReference type="RefSeq" id="WP_183818055.1">
    <property type="nucleotide sequence ID" value="NZ_JACHOB010000004.1"/>
</dbReference>
<evidence type="ECO:0000256" key="8">
    <source>
        <dbReference type="ARBA" id="ARBA00023154"/>
    </source>
</evidence>
<sequence length="294" mass="30714">MTQLILRGSITALVTPFSGGAVDEDAYRALIERQIEAGTHGLVPVGTTGESPTLSIEEHIGVVRLCVEAASGRVPVIAGAGSNNTAEAIRLAAGAEEAGADAILTTTGYYNKPPQDGLYAHFEALHEACALPMVIYNVPGRTASDVSVSTLARLSRLERVVGVKDATGDLARVARQRVACTKGFVQLSGEDATAVGFNAMGGQGCISVMSNVAPRMCAAMQTACLEGRWDEALMLQDRLTPLAEALFADTNPCPVKYALAKLGLCREEFRLPLVPASDAARAKVDAAMAGLELS</sequence>
<dbReference type="Gene3D" id="3.20.20.70">
    <property type="entry name" value="Aldolase class I"/>
    <property type="match status" value="1"/>
</dbReference>
<comment type="caution">
    <text evidence="16">The sequence shown here is derived from an EMBL/GenBank/DDBJ whole genome shotgun (WGS) entry which is preliminary data.</text>
</comment>
<dbReference type="CDD" id="cd00950">
    <property type="entry name" value="DHDPS"/>
    <property type="match status" value="1"/>
</dbReference>
<organism evidence="16 17">
    <name type="scientific">Parvularcula dongshanensis</name>
    <dbReference type="NCBI Taxonomy" id="1173995"/>
    <lineage>
        <taxon>Bacteria</taxon>
        <taxon>Pseudomonadati</taxon>
        <taxon>Pseudomonadota</taxon>
        <taxon>Alphaproteobacteria</taxon>
        <taxon>Parvularculales</taxon>
        <taxon>Parvularculaceae</taxon>
        <taxon>Parvularcula</taxon>
    </lineage>
</organism>
<evidence type="ECO:0000256" key="15">
    <source>
        <dbReference type="PIRSR" id="PIRSR001365-2"/>
    </source>
</evidence>
<dbReference type="EC" id="4.3.3.7" evidence="4 12"/>
<comment type="subcellular location">
    <subcellularLocation>
        <location evidence="12">Cytoplasm</location>
    </subcellularLocation>
</comment>
<evidence type="ECO:0000313" key="16">
    <source>
        <dbReference type="EMBL" id="MBB4659441.1"/>
    </source>
</evidence>
<keyword evidence="10 12" id="KW-0704">Schiff base</keyword>
<keyword evidence="8 12" id="KW-0457">Lysine biosynthesis</keyword>
<evidence type="ECO:0000256" key="4">
    <source>
        <dbReference type="ARBA" id="ARBA00012086"/>
    </source>
</evidence>
<feature type="site" description="Part of a proton relay during catalysis" evidence="12">
    <location>
        <position position="110"/>
    </location>
</feature>
<dbReference type="InterPro" id="IPR005263">
    <property type="entry name" value="DapA"/>
</dbReference>
<dbReference type="EMBL" id="JACHOB010000004">
    <property type="protein sequence ID" value="MBB4659441.1"/>
    <property type="molecule type" value="Genomic_DNA"/>
</dbReference>
<reference evidence="16 17" key="1">
    <citation type="submission" date="2020-08" db="EMBL/GenBank/DDBJ databases">
        <title>Genomic Encyclopedia of Type Strains, Phase IV (KMG-IV): sequencing the most valuable type-strain genomes for metagenomic binning, comparative biology and taxonomic classification.</title>
        <authorList>
            <person name="Goeker M."/>
        </authorList>
    </citation>
    <scope>NUCLEOTIDE SEQUENCE [LARGE SCALE GENOMIC DNA]</scope>
    <source>
        <strain evidence="16 17">DSM 102850</strain>
    </source>
</reference>
<dbReference type="UniPathway" id="UPA00034">
    <property type="reaction ID" value="UER00017"/>
</dbReference>
<keyword evidence="5 12" id="KW-0963">Cytoplasm</keyword>
<keyword evidence="17" id="KW-1185">Reference proteome</keyword>
<dbReference type="Pfam" id="PF00701">
    <property type="entry name" value="DHDPS"/>
    <property type="match status" value="1"/>
</dbReference>
<keyword evidence="9 12" id="KW-0456">Lyase</keyword>
<comment type="caution">
    <text evidence="12">Was originally thought to be a dihydrodipicolinate synthase (DHDPS), catalyzing the condensation of (S)-aspartate-beta-semialdehyde [(S)-ASA] and pyruvate to dihydrodipicolinate (DHDP). However, it was shown in E.coli that the product of the enzymatic reaction is not dihydrodipicolinate but in fact (4S)-4-hydroxy-2,3,4,5-tetrahydro-(2S)-dipicolinic acid (HTPA), and that the consecutive dehydration reaction leading to DHDP is not spontaneous but catalyzed by DapB.</text>
</comment>
<dbReference type="GO" id="GO:0009089">
    <property type="term" value="P:lysine biosynthetic process via diaminopimelate"/>
    <property type="evidence" value="ECO:0007669"/>
    <property type="project" value="UniProtKB-UniRule"/>
</dbReference>
<dbReference type="Proteomes" id="UP000563524">
    <property type="component" value="Unassembled WGS sequence"/>
</dbReference>
<feature type="active site" description="Schiff-base intermediate with substrate" evidence="12 14">
    <location>
        <position position="164"/>
    </location>
</feature>
<keyword evidence="6 12" id="KW-0028">Amino-acid biosynthesis</keyword>
<feature type="binding site" evidence="12 15">
    <location>
        <position position="48"/>
    </location>
    <ligand>
        <name>pyruvate</name>
        <dbReference type="ChEBI" id="CHEBI:15361"/>
    </ligand>
</feature>
<dbReference type="PANTHER" id="PTHR12128">
    <property type="entry name" value="DIHYDRODIPICOLINATE SYNTHASE"/>
    <property type="match status" value="1"/>
</dbReference>
<evidence type="ECO:0000256" key="14">
    <source>
        <dbReference type="PIRSR" id="PIRSR001365-1"/>
    </source>
</evidence>
<gene>
    <name evidence="12" type="primary">dapA</name>
    <name evidence="16" type="ORF">GGQ59_001978</name>
</gene>
<proteinExistence type="inferred from homology"/>
<comment type="pathway">
    <text evidence="2 12">Amino-acid biosynthesis; L-lysine biosynthesis via DAP pathway; (S)-tetrahydrodipicolinate from L-aspartate: step 3/4.</text>
</comment>
<accession>A0A840I581</accession>
<dbReference type="GO" id="GO:0005829">
    <property type="term" value="C:cytosol"/>
    <property type="evidence" value="ECO:0007669"/>
    <property type="project" value="TreeGrafter"/>
</dbReference>
<evidence type="ECO:0000256" key="10">
    <source>
        <dbReference type="ARBA" id="ARBA00023270"/>
    </source>
</evidence>
<dbReference type="PROSITE" id="PS00665">
    <property type="entry name" value="DHDPS_1"/>
    <property type="match status" value="1"/>
</dbReference>
<dbReference type="PIRSF" id="PIRSF001365">
    <property type="entry name" value="DHDPS"/>
    <property type="match status" value="1"/>
</dbReference>
<dbReference type="GO" id="GO:0008840">
    <property type="term" value="F:4-hydroxy-tetrahydrodipicolinate synthase activity"/>
    <property type="evidence" value="ECO:0007669"/>
    <property type="project" value="UniProtKB-UniRule"/>
</dbReference>
<dbReference type="SMART" id="SM01130">
    <property type="entry name" value="DHDPS"/>
    <property type="match status" value="1"/>
</dbReference>
<evidence type="ECO:0000256" key="1">
    <source>
        <dbReference type="ARBA" id="ARBA00003294"/>
    </source>
</evidence>
<protein>
    <recommendedName>
        <fullName evidence="4 12">4-hydroxy-tetrahydrodipicolinate synthase</fullName>
        <shortName evidence="12">HTPA synthase</shortName>
        <ecNumber evidence="4 12">4.3.3.7</ecNumber>
    </recommendedName>
</protein>
<feature type="binding site" evidence="12 15">
    <location>
        <position position="206"/>
    </location>
    <ligand>
        <name>pyruvate</name>
        <dbReference type="ChEBI" id="CHEBI:15361"/>
    </ligand>
</feature>
<evidence type="ECO:0000256" key="9">
    <source>
        <dbReference type="ARBA" id="ARBA00023239"/>
    </source>
</evidence>
<dbReference type="HAMAP" id="MF_00418">
    <property type="entry name" value="DapA"/>
    <property type="match status" value="1"/>
</dbReference>
<evidence type="ECO:0000256" key="5">
    <source>
        <dbReference type="ARBA" id="ARBA00022490"/>
    </source>
</evidence>
<keyword evidence="7 12" id="KW-0220">Diaminopimelate biosynthesis</keyword>
<dbReference type="NCBIfam" id="TIGR00674">
    <property type="entry name" value="dapA"/>
    <property type="match status" value="1"/>
</dbReference>
<comment type="similarity">
    <text evidence="3 12 13">Belongs to the DapA family.</text>
</comment>
<feature type="active site" description="Proton donor/acceptor" evidence="12 14">
    <location>
        <position position="136"/>
    </location>
</feature>
<evidence type="ECO:0000256" key="11">
    <source>
        <dbReference type="ARBA" id="ARBA00047836"/>
    </source>
</evidence>
<dbReference type="InterPro" id="IPR002220">
    <property type="entry name" value="DapA-like"/>
</dbReference>
<evidence type="ECO:0000256" key="6">
    <source>
        <dbReference type="ARBA" id="ARBA00022605"/>
    </source>
</evidence>
<dbReference type="InterPro" id="IPR013785">
    <property type="entry name" value="Aldolase_TIM"/>
</dbReference>
<dbReference type="PROSITE" id="PS00666">
    <property type="entry name" value="DHDPS_2"/>
    <property type="match status" value="1"/>
</dbReference>
<dbReference type="GO" id="GO:0019877">
    <property type="term" value="P:diaminopimelate biosynthetic process"/>
    <property type="evidence" value="ECO:0007669"/>
    <property type="project" value="UniProtKB-UniRule"/>
</dbReference>
<dbReference type="InterPro" id="IPR020624">
    <property type="entry name" value="Schiff_base-form_aldolases_CS"/>
</dbReference>
<comment type="function">
    <text evidence="1 12">Catalyzes the condensation of (S)-aspartate-beta-semialdehyde [(S)-ASA] and pyruvate to 4-hydroxy-tetrahydrodipicolinate (HTPA).</text>
</comment>
<evidence type="ECO:0000256" key="13">
    <source>
        <dbReference type="PIRNR" id="PIRNR001365"/>
    </source>
</evidence>
<evidence type="ECO:0000256" key="12">
    <source>
        <dbReference type="HAMAP-Rule" id="MF_00418"/>
    </source>
</evidence>
<dbReference type="AlphaFoldDB" id="A0A840I581"/>
<dbReference type="PRINTS" id="PR00146">
    <property type="entry name" value="DHPICSNTHASE"/>
</dbReference>
<comment type="catalytic activity">
    <reaction evidence="11 12">
        <text>L-aspartate 4-semialdehyde + pyruvate = (2S,4S)-4-hydroxy-2,3,4,5-tetrahydrodipicolinate + H2O + H(+)</text>
        <dbReference type="Rhea" id="RHEA:34171"/>
        <dbReference type="ChEBI" id="CHEBI:15361"/>
        <dbReference type="ChEBI" id="CHEBI:15377"/>
        <dbReference type="ChEBI" id="CHEBI:15378"/>
        <dbReference type="ChEBI" id="CHEBI:67139"/>
        <dbReference type="ChEBI" id="CHEBI:537519"/>
        <dbReference type="EC" id="4.3.3.7"/>
    </reaction>
</comment>
<dbReference type="PANTHER" id="PTHR12128:SF66">
    <property type="entry name" value="4-HYDROXY-2-OXOGLUTARATE ALDOLASE, MITOCHONDRIAL"/>
    <property type="match status" value="1"/>
</dbReference>
<evidence type="ECO:0000256" key="2">
    <source>
        <dbReference type="ARBA" id="ARBA00005120"/>
    </source>
</evidence>
<evidence type="ECO:0000256" key="3">
    <source>
        <dbReference type="ARBA" id="ARBA00007592"/>
    </source>
</evidence>
<evidence type="ECO:0000313" key="17">
    <source>
        <dbReference type="Proteomes" id="UP000563524"/>
    </source>
</evidence>
<feature type="site" description="Part of a proton relay during catalysis" evidence="12">
    <location>
        <position position="47"/>
    </location>
</feature>
<dbReference type="InterPro" id="IPR020625">
    <property type="entry name" value="Schiff_base-form_aldolases_AS"/>
</dbReference>
<comment type="subunit">
    <text evidence="12">Homotetramer; dimer of dimers.</text>
</comment>